<comment type="similarity">
    <text evidence="2">Belongs to the mitochondrion-specific ribosomal protein mL43 family.</text>
</comment>
<dbReference type="SUPFAM" id="SSF52833">
    <property type="entry name" value="Thioredoxin-like"/>
    <property type="match status" value="1"/>
</dbReference>
<evidence type="ECO:0000256" key="1">
    <source>
        <dbReference type="ARBA" id="ARBA00004173"/>
    </source>
</evidence>
<evidence type="ECO:0000313" key="8">
    <source>
        <dbReference type="EMBL" id="KAJ1369883.1"/>
    </source>
</evidence>
<dbReference type="Gene3D" id="3.40.30.10">
    <property type="entry name" value="Glutaredoxin"/>
    <property type="match status" value="1"/>
</dbReference>
<accession>A0AAD5R576</accession>
<evidence type="ECO:0000259" key="7">
    <source>
        <dbReference type="SMART" id="SM00916"/>
    </source>
</evidence>
<comment type="caution">
    <text evidence="8">The sequence shown here is derived from an EMBL/GenBank/DDBJ whole genome shotgun (WGS) entry which is preliminary data.</text>
</comment>
<dbReference type="GO" id="GO:0005762">
    <property type="term" value="C:mitochondrial large ribosomal subunit"/>
    <property type="evidence" value="ECO:0007669"/>
    <property type="project" value="TreeGrafter"/>
</dbReference>
<keyword evidence="5" id="KW-0687">Ribonucleoprotein</keyword>
<protein>
    <recommendedName>
        <fullName evidence="6">Large ribosomal subunit protein mL43</fullName>
    </recommendedName>
</protein>
<dbReference type="InterPro" id="IPR039927">
    <property type="entry name" value="Ribosomal_mL43"/>
</dbReference>
<dbReference type="InterPro" id="IPR007741">
    <property type="entry name" value="Ribosomal_mL43/mS25/NADH_DH"/>
</dbReference>
<keyword evidence="9" id="KW-1185">Reference proteome</keyword>
<name>A0AAD5R576_PARTN</name>
<dbReference type="AlphaFoldDB" id="A0AAD5R576"/>
<gene>
    <name evidence="8" type="ORF">KIN20_031468</name>
</gene>
<reference evidence="8" key="1">
    <citation type="submission" date="2021-06" db="EMBL/GenBank/DDBJ databases">
        <title>Parelaphostrongylus tenuis whole genome reference sequence.</title>
        <authorList>
            <person name="Garwood T.J."/>
            <person name="Larsen P.A."/>
            <person name="Fountain-Jones N.M."/>
            <person name="Garbe J.R."/>
            <person name="Macchietto M.G."/>
            <person name="Kania S.A."/>
            <person name="Gerhold R.W."/>
            <person name="Richards J.E."/>
            <person name="Wolf T.M."/>
        </authorList>
    </citation>
    <scope>NUCLEOTIDE SEQUENCE</scope>
    <source>
        <strain evidence="8">MNPRO001-30</strain>
        <tissue evidence="8">Meninges</tissue>
    </source>
</reference>
<evidence type="ECO:0000256" key="2">
    <source>
        <dbReference type="ARBA" id="ARBA00006073"/>
    </source>
</evidence>
<evidence type="ECO:0000256" key="5">
    <source>
        <dbReference type="ARBA" id="ARBA00023274"/>
    </source>
</evidence>
<dbReference type="GO" id="GO:0032543">
    <property type="term" value="P:mitochondrial translation"/>
    <property type="evidence" value="ECO:0007669"/>
    <property type="project" value="InterPro"/>
</dbReference>
<dbReference type="Proteomes" id="UP001196413">
    <property type="component" value="Unassembled WGS sequence"/>
</dbReference>
<organism evidence="8 9">
    <name type="scientific">Parelaphostrongylus tenuis</name>
    <name type="common">Meningeal worm</name>
    <dbReference type="NCBI Taxonomy" id="148309"/>
    <lineage>
        <taxon>Eukaryota</taxon>
        <taxon>Metazoa</taxon>
        <taxon>Ecdysozoa</taxon>
        <taxon>Nematoda</taxon>
        <taxon>Chromadorea</taxon>
        <taxon>Rhabditida</taxon>
        <taxon>Rhabditina</taxon>
        <taxon>Rhabditomorpha</taxon>
        <taxon>Strongyloidea</taxon>
        <taxon>Metastrongylidae</taxon>
        <taxon>Parelaphostrongylus</taxon>
    </lineage>
</organism>
<keyword evidence="4" id="KW-0496">Mitochondrion</keyword>
<evidence type="ECO:0000256" key="4">
    <source>
        <dbReference type="ARBA" id="ARBA00023128"/>
    </source>
</evidence>
<comment type="subcellular location">
    <subcellularLocation>
        <location evidence="1">Mitochondrion</location>
    </subcellularLocation>
</comment>
<dbReference type="Pfam" id="PF05047">
    <property type="entry name" value="L51_S25_CI-B8"/>
    <property type="match status" value="1"/>
</dbReference>
<evidence type="ECO:0000256" key="3">
    <source>
        <dbReference type="ARBA" id="ARBA00022980"/>
    </source>
</evidence>
<feature type="domain" description="Ribosomal protein/NADH dehydrogenase" evidence="7">
    <location>
        <begin position="13"/>
        <end position="86"/>
    </location>
</feature>
<keyword evidence="3" id="KW-0689">Ribosomal protein</keyword>
<evidence type="ECO:0000256" key="6">
    <source>
        <dbReference type="ARBA" id="ARBA00035188"/>
    </source>
</evidence>
<dbReference type="PANTHER" id="PTHR21396:SF2">
    <property type="entry name" value="LARGE RIBOSOMAL SUBUNIT PROTEIN ML43"/>
    <property type="match status" value="1"/>
</dbReference>
<dbReference type="GO" id="GO:0003735">
    <property type="term" value="F:structural constituent of ribosome"/>
    <property type="evidence" value="ECO:0007669"/>
    <property type="project" value="InterPro"/>
</dbReference>
<dbReference type="SMART" id="SM00916">
    <property type="entry name" value="L51_S25_CI-B8"/>
    <property type="match status" value="1"/>
</dbReference>
<dbReference type="EMBL" id="JAHQIW010006693">
    <property type="protein sequence ID" value="KAJ1369883.1"/>
    <property type="molecule type" value="Genomic_DNA"/>
</dbReference>
<dbReference type="PANTHER" id="PTHR21396">
    <property type="entry name" value="39S RIBOSOMAL PROTEIN L43"/>
    <property type="match status" value="1"/>
</dbReference>
<sequence>MLTSLRITFRFCKQTESSVGVRNFIDRKLLDLAAQSPSVAIYTQPVRFTNPVIRAEYGNGRIVQLNAKNMTMEDVEKDVNLLFSRSGLPIVKLESRQTAIVPSVQGEWTPMTWLSPRVNTMNLPDPELSRHKSPKVTATEHLLEQQRRMSE</sequence>
<dbReference type="InterPro" id="IPR036249">
    <property type="entry name" value="Thioredoxin-like_sf"/>
</dbReference>
<evidence type="ECO:0000313" key="9">
    <source>
        <dbReference type="Proteomes" id="UP001196413"/>
    </source>
</evidence>
<proteinExistence type="inferred from homology"/>